<evidence type="ECO:0008006" key="4">
    <source>
        <dbReference type="Google" id="ProtNLM"/>
    </source>
</evidence>
<keyword evidence="3" id="KW-1185">Reference proteome</keyword>
<comment type="caution">
    <text evidence="2">The sequence shown here is derived from an EMBL/GenBank/DDBJ whole genome shotgun (WGS) entry which is preliminary data.</text>
</comment>
<evidence type="ECO:0000313" key="3">
    <source>
        <dbReference type="Proteomes" id="UP000316008"/>
    </source>
</evidence>
<protein>
    <recommendedName>
        <fullName evidence="4">Beta-carotene 15,15'-monooxygenase</fullName>
    </recommendedName>
</protein>
<feature type="transmembrane region" description="Helical" evidence="1">
    <location>
        <begin position="249"/>
        <end position="270"/>
    </location>
</feature>
<feature type="transmembrane region" description="Helical" evidence="1">
    <location>
        <begin position="53"/>
        <end position="75"/>
    </location>
</feature>
<dbReference type="AlphaFoldDB" id="A0A556MZR1"/>
<name>A0A556MZR1_9FLAO</name>
<organism evidence="2 3">
    <name type="scientific">Fluviicola chungangensis</name>
    <dbReference type="NCBI Taxonomy" id="2597671"/>
    <lineage>
        <taxon>Bacteria</taxon>
        <taxon>Pseudomonadati</taxon>
        <taxon>Bacteroidota</taxon>
        <taxon>Flavobacteriia</taxon>
        <taxon>Flavobacteriales</taxon>
        <taxon>Crocinitomicaceae</taxon>
        <taxon>Fluviicola</taxon>
    </lineage>
</organism>
<accession>A0A556MZR1</accession>
<keyword evidence="1" id="KW-1133">Transmembrane helix</keyword>
<keyword evidence="1" id="KW-0472">Membrane</keyword>
<dbReference type="RefSeq" id="WP_144332367.1">
    <property type="nucleotide sequence ID" value="NZ_VLPL01000003.1"/>
</dbReference>
<feature type="transmembrane region" description="Helical" evidence="1">
    <location>
        <begin position="304"/>
        <end position="323"/>
    </location>
</feature>
<feature type="transmembrane region" description="Helical" evidence="1">
    <location>
        <begin position="12"/>
        <end position="33"/>
    </location>
</feature>
<proteinExistence type="predicted"/>
<reference evidence="2 3" key="1">
    <citation type="submission" date="2019-07" db="EMBL/GenBank/DDBJ databases">
        <authorList>
            <person name="Huq M.A."/>
        </authorList>
    </citation>
    <scope>NUCLEOTIDE SEQUENCE [LARGE SCALE GENOMIC DNA]</scope>
    <source>
        <strain evidence="2 3">MAH-3</strain>
    </source>
</reference>
<feature type="transmembrane region" description="Helical" evidence="1">
    <location>
        <begin position="90"/>
        <end position="119"/>
    </location>
</feature>
<keyword evidence="1" id="KW-0812">Transmembrane</keyword>
<gene>
    <name evidence="2" type="ORF">FO442_06560</name>
</gene>
<feature type="transmembrane region" description="Helical" evidence="1">
    <location>
        <begin position="215"/>
        <end position="237"/>
    </location>
</feature>
<dbReference type="Proteomes" id="UP000316008">
    <property type="component" value="Unassembled WGS sequence"/>
</dbReference>
<dbReference type="OrthoDB" id="981402at2"/>
<evidence type="ECO:0000313" key="2">
    <source>
        <dbReference type="EMBL" id="TSJ45410.1"/>
    </source>
</evidence>
<dbReference type="EMBL" id="VLPL01000003">
    <property type="protein sequence ID" value="TSJ45410.1"/>
    <property type="molecule type" value="Genomic_DNA"/>
</dbReference>
<feature type="transmembrane region" description="Helical" evidence="1">
    <location>
        <begin position="139"/>
        <end position="162"/>
    </location>
</feature>
<evidence type="ECO:0000256" key="1">
    <source>
        <dbReference type="SAM" id="Phobius"/>
    </source>
</evidence>
<sequence length="324" mass="37541">MILRPFLSNRPLVLVLLIPIVVGFQLLNGYFHFHALLDVVDLGLWGKTTLLDTWWTSIIASVIVIANAIQINFLFNQHEFLDRNNYGPSLFYVVLMSFSHSFYQVDAVLICHLFLLQAVRLLFQLKTHESNLTTSFNSAFFIGLSASFLPPSAALIIPFWFSAWALHPFSFRQWLLMIIGFLIPIANGLTWWWISGHTISTRILRHSSLIKYEEVFFYGTSATIVILFLLSIIGIQIRVRVSNIRFKKLNRALIWILVGTLLLGVTEIIIYQQSEWLSMLFIPLSFFFTFAFIHRIWQRVASIFFYLTLIIAVAKFFLISYMVV</sequence>
<feature type="transmembrane region" description="Helical" evidence="1">
    <location>
        <begin position="174"/>
        <end position="195"/>
    </location>
</feature>
<feature type="transmembrane region" description="Helical" evidence="1">
    <location>
        <begin position="276"/>
        <end position="297"/>
    </location>
</feature>